<dbReference type="PANTHER" id="PTHR12184:SF1">
    <property type="entry name" value="UBIQUINOL-CYTOCHROME-C REDUCTASE COMPLEX ASSEMBLY FACTOR 1"/>
    <property type="match status" value="1"/>
</dbReference>
<dbReference type="InterPro" id="IPR007129">
    <property type="entry name" value="Ubiqinol_cyt_c_chaperone_CPB3"/>
</dbReference>
<dbReference type="InterPro" id="IPR021150">
    <property type="entry name" value="Ubiq_cyt_c_chap"/>
</dbReference>
<evidence type="ECO:0000313" key="2">
    <source>
        <dbReference type="EMBL" id="VDO72350.1"/>
    </source>
</evidence>
<comment type="similarity">
    <text evidence="1">Belongs to the CBP3 family.</text>
</comment>
<keyword evidence="3" id="KW-1185">Reference proteome</keyword>
<dbReference type="PANTHER" id="PTHR12184">
    <property type="entry name" value="UBIQUINOL-CYTOCHROME C REDUCTASE COMPLEX ASSEMBLY FACTOR 1 FAMILY MEMBER"/>
    <property type="match status" value="1"/>
</dbReference>
<reference evidence="2 3" key="1">
    <citation type="submission" date="2018-11" db="EMBL/GenBank/DDBJ databases">
        <authorList>
            <consortium name="Pathogen Informatics"/>
        </authorList>
    </citation>
    <scope>NUCLEOTIDE SEQUENCE [LARGE SCALE GENOMIC DNA]</scope>
    <source>
        <strain evidence="2 3">Zambia</strain>
    </source>
</reference>
<evidence type="ECO:0000313" key="3">
    <source>
        <dbReference type="Proteomes" id="UP000277204"/>
    </source>
</evidence>
<dbReference type="Proteomes" id="UP000277204">
    <property type="component" value="Unassembled WGS sequence"/>
</dbReference>
<gene>
    <name evidence="2" type="ORF">SMRZ_LOCUS6662</name>
</gene>
<accession>A0A183LS87</accession>
<protein>
    <submittedName>
        <fullName evidence="2">Uncharacterized protein</fullName>
    </submittedName>
</protein>
<name>A0A183LS87_9TREM</name>
<proteinExistence type="inferred from homology"/>
<dbReference type="AlphaFoldDB" id="A0A183LS87"/>
<dbReference type="Pfam" id="PF03981">
    <property type="entry name" value="Ubiq_cyt_C_chap"/>
    <property type="match status" value="1"/>
</dbReference>
<dbReference type="STRING" id="48269.A0A183LS87"/>
<organism evidence="2 3">
    <name type="scientific">Schistosoma margrebowiei</name>
    <dbReference type="NCBI Taxonomy" id="48269"/>
    <lineage>
        <taxon>Eukaryota</taxon>
        <taxon>Metazoa</taxon>
        <taxon>Spiralia</taxon>
        <taxon>Lophotrochozoa</taxon>
        <taxon>Platyhelminthes</taxon>
        <taxon>Trematoda</taxon>
        <taxon>Digenea</taxon>
        <taxon>Strigeidida</taxon>
        <taxon>Schistosomatoidea</taxon>
        <taxon>Schistosomatidae</taxon>
        <taxon>Schistosoma</taxon>
    </lineage>
</organism>
<dbReference type="EMBL" id="UZAI01002522">
    <property type="protein sequence ID" value="VDO72350.1"/>
    <property type="molecule type" value="Genomic_DNA"/>
</dbReference>
<dbReference type="GO" id="GO:0034551">
    <property type="term" value="P:mitochondrial respiratory chain complex III assembly"/>
    <property type="evidence" value="ECO:0007669"/>
    <property type="project" value="TreeGrafter"/>
</dbReference>
<sequence length="247" mass="29560">MNLQRLWISNLWRNVNHVSARFSHPHKPNFIQPTVLTKTKHFLGLTDKLRYSNITLRISGENLFMICAEYPVFEDFVQHLKLPDTFQTWFSLTTLHMWMCYVRLRQEGQEGYLIKKWMDRALWEDMKHRVRAFKILTKSHKQIKVFRGQYFGNMLGYDEALLSCLDSHLASALWSNIWFCCPTTTFQEIEILIKYVRKQLEHLEKIPSDVFLEHGTPTFLPLMQDKIDVSLAKERLRYCLTFPEHFK</sequence>
<evidence type="ECO:0000256" key="1">
    <source>
        <dbReference type="ARBA" id="ARBA00006407"/>
    </source>
</evidence>
<dbReference type="GO" id="GO:0005739">
    <property type="term" value="C:mitochondrion"/>
    <property type="evidence" value="ECO:0007669"/>
    <property type="project" value="TreeGrafter"/>
</dbReference>